<dbReference type="RefSeq" id="WP_028390194.1">
    <property type="nucleotide sequence ID" value="NZ_JACJHX010000012.1"/>
</dbReference>
<accession>A0ABR6CSW2</accession>
<reference evidence="1 2" key="1">
    <citation type="submission" date="2020-08" db="EMBL/GenBank/DDBJ databases">
        <title>Genomic Encyclopedia of Type Strains, Phase IV (KMG-IV): sequencing the most valuable type-strain genomes for metagenomic binning, comparative biology and taxonomic classification.</title>
        <authorList>
            <person name="Goeker M."/>
        </authorList>
    </citation>
    <scope>NUCLEOTIDE SEQUENCE [LARGE SCALE GENOMIC DNA]</scope>
    <source>
        <strain evidence="1 2">DSM 105481</strain>
    </source>
</reference>
<evidence type="ECO:0000313" key="2">
    <source>
        <dbReference type="Proteomes" id="UP000626697"/>
    </source>
</evidence>
<protein>
    <submittedName>
        <fullName evidence="1">1-acyl-sn-glycerol-3-phosphate acyltransferase</fullName>
    </submittedName>
</protein>
<keyword evidence="1" id="KW-0808">Transferase</keyword>
<name>A0ABR6CSW2_9BACI</name>
<sequence length="231" mass="26838">MKDNFYGTFFRCIQFIVRLIYPTYHVQMPNHRKGPVVYISHHQNTFGPFVTMLWFPKSLHAWILHVFLDQATCYTQYANYTFTKRNGMNRYLAKICAYPLSYLIAKLLTSSKGIPVYRGSRQILQTFTQSVAALQKGESIVIFPDIEYSDSSSRTKAMYEGFLYLEKYYYKATGQHLCFVPLYASKSKKAILAGQPIYFRDGKDFNGEKKMVYQKIHGQLNQLAKNCGDVK</sequence>
<dbReference type="EMBL" id="JACJHX010000012">
    <property type="protein sequence ID" value="MBA9028105.1"/>
    <property type="molecule type" value="Genomic_DNA"/>
</dbReference>
<proteinExistence type="predicted"/>
<organism evidence="1 2">
    <name type="scientific">Peribacillus huizhouensis</name>
    <dbReference type="NCBI Taxonomy" id="1501239"/>
    <lineage>
        <taxon>Bacteria</taxon>
        <taxon>Bacillati</taxon>
        <taxon>Bacillota</taxon>
        <taxon>Bacilli</taxon>
        <taxon>Bacillales</taxon>
        <taxon>Bacillaceae</taxon>
        <taxon>Peribacillus</taxon>
    </lineage>
</organism>
<gene>
    <name evidence="1" type="ORF">HNP81_003425</name>
</gene>
<keyword evidence="1" id="KW-0012">Acyltransferase</keyword>
<dbReference type="GO" id="GO:0016746">
    <property type="term" value="F:acyltransferase activity"/>
    <property type="evidence" value="ECO:0007669"/>
    <property type="project" value="UniProtKB-KW"/>
</dbReference>
<comment type="caution">
    <text evidence="1">The sequence shown here is derived from an EMBL/GenBank/DDBJ whole genome shotgun (WGS) entry which is preliminary data.</text>
</comment>
<dbReference type="Proteomes" id="UP000626697">
    <property type="component" value="Unassembled WGS sequence"/>
</dbReference>
<keyword evidence="2" id="KW-1185">Reference proteome</keyword>
<evidence type="ECO:0000313" key="1">
    <source>
        <dbReference type="EMBL" id="MBA9028105.1"/>
    </source>
</evidence>